<accession>A0A2P2GEC2</accession>
<proteinExistence type="predicted"/>
<organism evidence="2 3">
    <name type="scientific">Streptomyces showdoensis</name>
    <dbReference type="NCBI Taxonomy" id="68268"/>
    <lineage>
        <taxon>Bacteria</taxon>
        <taxon>Bacillati</taxon>
        <taxon>Actinomycetota</taxon>
        <taxon>Actinomycetes</taxon>
        <taxon>Kitasatosporales</taxon>
        <taxon>Streptomycetaceae</taxon>
        <taxon>Streptomyces</taxon>
    </lineage>
</organism>
<evidence type="ECO:0000256" key="1">
    <source>
        <dbReference type="SAM" id="MobiDB-lite"/>
    </source>
</evidence>
<feature type="region of interest" description="Disordered" evidence="1">
    <location>
        <begin position="43"/>
        <end position="67"/>
    </location>
</feature>
<sequence length="67" mass="6692">MTRTGVEDGLGSGIGDGLYVDQEGVVVEAATLGVTEGLESAGSFSGPVHALNSQRNGRTINASQNSG</sequence>
<gene>
    <name evidence="2" type="ORF">VO63_31905</name>
</gene>
<reference evidence="2 3" key="1">
    <citation type="submission" date="2015-05" db="EMBL/GenBank/DDBJ databases">
        <title>Draft Genome assembly of Streptomyces showdoensis.</title>
        <authorList>
            <person name="Thapa K.K."/>
            <person name="Metsa-Ketela M."/>
        </authorList>
    </citation>
    <scope>NUCLEOTIDE SEQUENCE [LARGE SCALE GENOMIC DNA]</scope>
    <source>
        <strain evidence="2 3">ATCC 15227</strain>
    </source>
</reference>
<evidence type="ECO:0000313" key="2">
    <source>
        <dbReference type="EMBL" id="KKZ69886.1"/>
    </source>
</evidence>
<evidence type="ECO:0000313" key="3">
    <source>
        <dbReference type="Proteomes" id="UP000265325"/>
    </source>
</evidence>
<protein>
    <submittedName>
        <fullName evidence="2">Uncharacterized protein</fullName>
    </submittedName>
</protein>
<dbReference type="Proteomes" id="UP000265325">
    <property type="component" value="Unassembled WGS sequence"/>
</dbReference>
<feature type="compositionally biased region" description="Polar residues" evidence="1">
    <location>
        <begin position="51"/>
        <end position="67"/>
    </location>
</feature>
<dbReference type="AlphaFoldDB" id="A0A2P2GEC2"/>
<dbReference type="EMBL" id="LAQS01000075">
    <property type="protein sequence ID" value="KKZ69886.1"/>
    <property type="molecule type" value="Genomic_DNA"/>
</dbReference>
<keyword evidence="3" id="KW-1185">Reference proteome</keyword>
<dbReference type="RefSeq" id="WP_046911580.1">
    <property type="nucleotide sequence ID" value="NZ_BAAAXG010000027.1"/>
</dbReference>
<comment type="caution">
    <text evidence="2">The sequence shown here is derived from an EMBL/GenBank/DDBJ whole genome shotgun (WGS) entry which is preliminary data.</text>
</comment>
<name>A0A2P2GEC2_STREW</name>